<organism evidence="1 2">
    <name type="scientific">Saguinus oedipus</name>
    <name type="common">Cotton-top tamarin</name>
    <name type="synonym">Oedipomidas oedipus</name>
    <dbReference type="NCBI Taxonomy" id="9490"/>
    <lineage>
        <taxon>Eukaryota</taxon>
        <taxon>Metazoa</taxon>
        <taxon>Chordata</taxon>
        <taxon>Craniata</taxon>
        <taxon>Vertebrata</taxon>
        <taxon>Euteleostomi</taxon>
        <taxon>Mammalia</taxon>
        <taxon>Eutheria</taxon>
        <taxon>Euarchontoglires</taxon>
        <taxon>Primates</taxon>
        <taxon>Haplorrhini</taxon>
        <taxon>Platyrrhini</taxon>
        <taxon>Cebidae</taxon>
        <taxon>Callitrichinae</taxon>
        <taxon>Saguinus</taxon>
    </lineage>
</organism>
<name>A0ABQ9U2D0_SAGOE</name>
<dbReference type="EMBL" id="JASSZA010000016">
    <property type="protein sequence ID" value="KAK2091213.1"/>
    <property type="molecule type" value="Genomic_DNA"/>
</dbReference>
<proteinExistence type="predicted"/>
<protein>
    <submittedName>
        <fullName evidence="1">Uncharacterized protein</fullName>
    </submittedName>
</protein>
<keyword evidence="2" id="KW-1185">Reference proteome</keyword>
<evidence type="ECO:0000313" key="2">
    <source>
        <dbReference type="Proteomes" id="UP001266305"/>
    </source>
</evidence>
<sequence length="121" mass="13515">MDESPAVRCHRQGPYVPPDKCRCAVGSILSEGEESPSPELIDLYQKFGFKVFSFPAPSHVVTATFPYTTILSIWLATRRVHPALDTYIKPGPLDGAEEDFLEWEEEVVLGEQHPGAPMEQE</sequence>
<dbReference type="Proteomes" id="UP001266305">
    <property type="component" value="Unassembled WGS sequence"/>
</dbReference>
<dbReference type="PANTHER" id="PTHR15949:SF3">
    <property type="entry name" value="TESTIS-EXPRESSED PROTEIN 264"/>
    <property type="match status" value="1"/>
</dbReference>
<gene>
    <name evidence="1" type="ORF">P7K49_030497</name>
</gene>
<reference evidence="1 2" key="1">
    <citation type="submission" date="2023-05" db="EMBL/GenBank/DDBJ databases">
        <title>B98-5 Cell Line De Novo Hybrid Assembly: An Optical Mapping Approach.</title>
        <authorList>
            <person name="Kananen K."/>
            <person name="Auerbach J.A."/>
            <person name="Kautto E."/>
            <person name="Blachly J.S."/>
        </authorList>
    </citation>
    <scope>NUCLEOTIDE SEQUENCE [LARGE SCALE GENOMIC DNA]</scope>
    <source>
        <strain evidence="1">B95-8</strain>
        <tissue evidence="1">Cell line</tissue>
    </source>
</reference>
<comment type="caution">
    <text evidence="1">The sequence shown here is derived from an EMBL/GenBank/DDBJ whole genome shotgun (WGS) entry which is preliminary data.</text>
</comment>
<evidence type="ECO:0000313" key="1">
    <source>
        <dbReference type="EMBL" id="KAK2091213.1"/>
    </source>
</evidence>
<accession>A0ABQ9U2D0</accession>
<dbReference type="PANTHER" id="PTHR15949">
    <property type="entry name" value="TESTIS-EXPRESSED PROTEIN 264"/>
    <property type="match status" value="1"/>
</dbReference>